<dbReference type="Proteomes" id="UP001165780">
    <property type="component" value="Unplaced"/>
</dbReference>
<feature type="compositionally biased region" description="Low complexity" evidence="1">
    <location>
        <begin position="28"/>
        <end position="39"/>
    </location>
</feature>
<proteinExistence type="predicted"/>
<sequence>MCCLAGWGLRPGERRPDARTAGQRQARRAQLLRPLLRPRLSPHKMGQSGKASQRKGHGDRPSWSKEPALRPPGEGTGPERPEVDRLGVSNTPGSPGPWAGTDPQNRMGGFSAVQVSPAPFYRQGNRGSERRTLPKVPAPGASGFPGAQTPATAQHGPAGTPRAALGREPLPRATLRIHASLGRRPGGEMFPEWGVRWGRGGADLRLI</sequence>
<dbReference type="AlphaFoldDB" id="A0A9W2VH04"/>
<protein>
    <submittedName>
        <fullName evidence="3">Translation initiation factor IF-2-like isoform X2</fullName>
    </submittedName>
</protein>
<evidence type="ECO:0000313" key="3">
    <source>
        <dbReference type="RefSeq" id="XP_053757901.1"/>
    </source>
</evidence>
<accession>A0A9W2VH04</accession>
<gene>
    <name evidence="3" type="primary">LOC109277761</name>
</gene>
<evidence type="ECO:0000313" key="2">
    <source>
        <dbReference type="Proteomes" id="UP001165780"/>
    </source>
</evidence>
<name>A0A9W2VH04_PANPR</name>
<organism evidence="2 3">
    <name type="scientific">Panthera pardus</name>
    <name type="common">Leopard</name>
    <name type="synonym">Felis pardus</name>
    <dbReference type="NCBI Taxonomy" id="9691"/>
    <lineage>
        <taxon>Eukaryota</taxon>
        <taxon>Metazoa</taxon>
        <taxon>Chordata</taxon>
        <taxon>Craniata</taxon>
        <taxon>Vertebrata</taxon>
        <taxon>Euteleostomi</taxon>
        <taxon>Mammalia</taxon>
        <taxon>Eutheria</taxon>
        <taxon>Laurasiatheria</taxon>
        <taxon>Carnivora</taxon>
        <taxon>Feliformia</taxon>
        <taxon>Felidae</taxon>
        <taxon>Pantherinae</taxon>
        <taxon>Panthera</taxon>
    </lineage>
</organism>
<evidence type="ECO:0000256" key="1">
    <source>
        <dbReference type="SAM" id="MobiDB-lite"/>
    </source>
</evidence>
<keyword evidence="2" id="KW-1185">Reference proteome</keyword>
<feature type="region of interest" description="Disordered" evidence="1">
    <location>
        <begin position="1"/>
        <end position="172"/>
    </location>
</feature>
<dbReference type="GeneID" id="109277761"/>
<reference evidence="3" key="1">
    <citation type="submission" date="2025-08" db="UniProtKB">
        <authorList>
            <consortium name="RefSeq"/>
        </authorList>
    </citation>
    <scope>IDENTIFICATION</scope>
    <source>
        <tissue evidence="3">Whole blood</tissue>
    </source>
</reference>
<dbReference type="RefSeq" id="XP_053757901.1">
    <property type="nucleotide sequence ID" value="XM_053901926.1"/>
</dbReference>